<dbReference type="PANTHER" id="PTHR42678">
    <property type="entry name" value="AMIDASE"/>
    <property type="match status" value="1"/>
</dbReference>
<dbReference type="RefSeq" id="XP_056515498.1">
    <property type="nucleotide sequence ID" value="XM_056650648.1"/>
</dbReference>
<dbReference type="Gene3D" id="3.90.1300.10">
    <property type="entry name" value="Amidase signature (AS) domain"/>
    <property type="match status" value="1"/>
</dbReference>
<keyword evidence="3" id="KW-1185">Reference proteome</keyword>
<gene>
    <name evidence="2" type="ORF">NUU61_000064</name>
</gene>
<dbReference type="InterPro" id="IPR023631">
    <property type="entry name" value="Amidase_dom"/>
</dbReference>
<comment type="caution">
    <text evidence="2">The sequence shown here is derived from an EMBL/GenBank/DDBJ whole genome shotgun (WGS) entry which is preliminary data.</text>
</comment>
<dbReference type="EMBL" id="JAPMSZ010000001">
    <property type="protein sequence ID" value="KAJ5114305.1"/>
    <property type="molecule type" value="Genomic_DNA"/>
</dbReference>
<dbReference type="InterPro" id="IPR036928">
    <property type="entry name" value="AS_sf"/>
</dbReference>
<protein>
    <recommendedName>
        <fullName evidence="1">Amidase domain-containing protein</fullName>
    </recommendedName>
</protein>
<sequence length="587" mass="63347">MPPQEAPDISELSIARFHTALREGTTTCEAVVDRYLTRIAQYDSTLKTLIRVNENAKSEAATKDKETRQYQETNQRFPAGRLHGVPLIVKDNFSTRDLPTSAGVRALQTLQTYDDSKAVALLRDSGAIILAKANLHELALQGTTTSSLGGQTLNPYDLGRTPGGSSGGTGAALAADLGLVGCGTDTVNSLRSPASACAVVGFRPARGSVSGRGVVPVSETQDAAGPMARSVADVRILYEVMAGRDNPQTMPLRIREAKARQEHPWRVGVVEAYFELESSSGSSDDNPDLVTESTTVQSTIRTALAAVQERGDITLIPIDTASHGDWSVATLLVNADTQSFEFQECLDSFLQSAQISTMPHCSLASIAASGEYEPRAVTDAFTAPLDDPGTFCLSSAAYKDRLANIASLKESVSRCFEEYGLDALVYPHQRHLVVPTGTMAQPGRNGALAALTGRPAICIPAGFSPATSTAPRGVPIGLELMGRDVVDDELLGLAEHFERILQARRAPDLSGVDKKPNIEAKCRWLYIGLMSMCEQPKIFRKCKPKYSARKMKKAEQRINISIRGVHTPRHTMYPLQDKTNAFYSHGN</sequence>
<feature type="domain" description="Amidase" evidence="1">
    <location>
        <begin position="31"/>
        <end position="491"/>
    </location>
</feature>
<organism evidence="2 3">
    <name type="scientific">Penicillium alfredii</name>
    <dbReference type="NCBI Taxonomy" id="1506179"/>
    <lineage>
        <taxon>Eukaryota</taxon>
        <taxon>Fungi</taxon>
        <taxon>Dikarya</taxon>
        <taxon>Ascomycota</taxon>
        <taxon>Pezizomycotina</taxon>
        <taxon>Eurotiomycetes</taxon>
        <taxon>Eurotiomycetidae</taxon>
        <taxon>Eurotiales</taxon>
        <taxon>Aspergillaceae</taxon>
        <taxon>Penicillium</taxon>
    </lineage>
</organism>
<dbReference type="Proteomes" id="UP001141434">
    <property type="component" value="Unassembled WGS sequence"/>
</dbReference>
<evidence type="ECO:0000313" key="3">
    <source>
        <dbReference type="Proteomes" id="UP001141434"/>
    </source>
</evidence>
<evidence type="ECO:0000313" key="2">
    <source>
        <dbReference type="EMBL" id="KAJ5114305.1"/>
    </source>
</evidence>
<accession>A0A9W9GA12</accession>
<reference evidence="2" key="1">
    <citation type="submission" date="2022-11" db="EMBL/GenBank/DDBJ databases">
        <authorList>
            <person name="Petersen C."/>
        </authorList>
    </citation>
    <scope>NUCLEOTIDE SEQUENCE</scope>
    <source>
        <strain evidence="2">IBT 34128</strain>
    </source>
</reference>
<dbReference type="Pfam" id="PF01425">
    <property type="entry name" value="Amidase"/>
    <property type="match status" value="1"/>
</dbReference>
<dbReference type="GeneID" id="81389816"/>
<dbReference type="SUPFAM" id="SSF75304">
    <property type="entry name" value="Amidase signature (AS) enzymes"/>
    <property type="match status" value="1"/>
</dbReference>
<dbReference type="AlphaFoldDB" id="A0A9W9GA12"/>
<evidence type="ECO:0000259" key="1">
    <source>
        <dbReference type="Pfam" id="PF01425"/>
    </source>
</evidence>
<reference evidence="2" key="2">
    <citation type="journal article" date="2023" name="IMA Fungus">
        <title>Comparative genomic study of the Penicillium genus elucidates a diverse pangenome and 15 lateral gene transfer events.</title>
        <authorList>
            <person name="Petersen C."/>
            <person name="Sorensen T."/>
            <person name="Nielsen M.R."/>
            <person name="Sondergaard T.E."/>
            <person name="Sorensen J.L."/>
            <person name="Fitzpatrick D.A."/>
            <person name="Frisvad J.C."/>
            <person name="Nielsen K.L."/>
        </authorList>
    </citation>
    <scope>NUCLEOTIDE SEQUENCE</scope>
    <source>
        <strain evidence="2">IBT 34128</strain>
    </source>
</reference>
<name>A0A9W9GA12_9EURO</name>
<dbReference type="OrthoDB" id="566138at2759"/>
<proteinExistence type="predicted"/>
<dbReference type="PANTHER" id="PTHR42678:SF5">
    <property type="entry name" value="GLUTAMYL-TRNA(GLN) AMIDOTRANSFERASE SUBUNIT A"/>
    <property type="match status" value="1"/>
</dbReference>